<feature type="region of interest" description="Disordered" evidence="6">
    <location>
        <begin position="1"/>
        <end position="24"/>
    </location>
</feature>
<evidence type="ECO:0000256" key="3">
    <source>
        <dbReference type="ARBA" id="ARBA00023274"/>
    </source>
</evidence>
<dbReference type="Pfam" id="PF01783">
    <property type="entry name" value="Ribosomal_L32p"/>
    <property type="match status" value="1"/>
</dbReference>
<dbReference type="HAMAP" id="MF_00340">
    <property type="entry name" value="Ribosomal_bL32"/>
    <property type="match status" value="1"/>
</dbReference>
<evidence type="ECO:0000256" key="2">
    <source>
        <dbReference type="ARBA" id="ARBA00022980"/>
    </source>
</evidence>
<dbReference type="InterPro" id="IPR044957">
    <property type="entry name" value="Ribosomal_bL32_bact"/>
</dbReference>
<dbReference type="PANTHER" id="PTHR35534">
    <property type="entry name" value="50S RIBOSOMAL PROTEIN L32"/>
    <property type="match status" value="1"/>
</dbReference>
<proteinExistence type="inferred from homology"/>
<dbReference type="EMBL" id="CWGI01000001">
    <property type="protein sequence ID" value="CRX37337.1"/>
    <property type="molecule type" value="Genomic_DNA"/>
</dbReference>
<organism evidence="7 8">
    <name type="scientific">Candidatus Hepatoplasma crinochetorum</name>
    <dbReference type="NCBI Taxonomy" id="295596"/>
    <lineage>
        <taxon>Bacteria</taxon>
        <taxon>Bacillati</taxon>
        <taxon>Mycoplasmatota</taxon>
        <taxon>Mollicutes</taxon>
        <taxon>Candidatus Hepatoplasmataceae</taxon>
        <taxon>Candidatus Hepatoplasma</taxon>
    </lineage>
</organism>
<keyword evidence="2 5" id="KW-0689">Ribosomal protein</keyword>
<evidence type="ECO:0000256" key="4">
    <source>
        <dbReference type="ARBA" id="ARBA00035178"/>
    </source>
</evidence>
<sequence>MAIPFRRTSKTRKAKRRTHQRAKNPTMIQCSNCGASIKPHTICKECGYYDGKKILDVKDKN</sequence>
<gene>
    <name evidence="5" type="primary">rpmF</name>
    <name evidence="7" type="ORF">HEPPS_05680</name>
</gene>
<dbReference type="GO" id="GO:0006412">
    <property type="term" value="P:translation"/>
    <property type="evidence" value="ECO:0007669"/>
    <property type="project" value="UniProtKB-UniRule"/>
</dbReference>
<protein>
    <recommendedName>
        <fullName evidence="4 5">Large ribosomal subunit protein bL32</fullName>
    </recommendedName>
</protein>
<evidence type="ECO:0000256" key="5">
    <source>
        <dbReference type="HAMAP-Rule" id="MF_00340"/>
    </source>
</evidence>
<evidence type="ECO:0000313" key="8">
    <source>
        <dbReference type="Proteomes" id="UP000242141"/>
    </source>
</evidence>
<dbReference type="PANTHER" id="PTHR35534:SF1">
    <property type="entry name" value="LARGE RIBOSOMAL SUBUNIT PROTEIN BL32"/>
    <property type="match status" value="1"/>
</dbReference>
<name>A0A0G7ZMB6_9MOLU</name>
<evidence type="ECO:0000256" key="1">
    <source>
        <dbReference type="ARBA" id="ARBA00008560"/>
    </source>
</evidence>
<keyword evidence="3 5" id="KW-0687">Ribonucleoprotein</keyword>
<dbReference type="SUPFAM" id="SSF57829">
    <property type="entry name" value="Zn-binding ribosomal proteins"/>
    <property type="match status" value="1"/>
</dbReference>
<keyword evidence="8" id="KW-1185">Reference proteome</keyword>
<dbReference type="InterPro" id="IPR002677">
    <property type="entry name" value="Ribosomal_bL32"/>
</dbReference>
<dbReference type="GO" id="GO:0003735">
    <property type="term" value="F:structural constituent of ribosome"/>
    <property type="evidence" value="ECO:0007669"/>
    <property type="project" value="InterPro"/>
</dbReference>
<reference evidence="8" key="1">
    <citation type="submission" date="2015-05" db="EMBL/GenBank/DDBJ databases">
        <authorList>
            <person name="Collingro A."/>
        </authorList>
    </citation>
    <scope>NUCLEOTIDE SEQUENCE [LARGE SCALE GENOMIC DNA]</scope>
    <source>
        <strain evidence="8">Ps</strain>
    </source>
</reference>
<dbReference type="GO" id="GO:0015934">
    <property type="term" value="C:large ribosomal subunit"/>
    <property type="evidence" value="ECO:0007669"/>
    <property type="project" value="InterPro"/>
</dbReference>
<feature type="compositionally biased region" description="Basic residues" evidence="6">
    <location>
        <begin position="7"/>
        <end position="22"/>
    </location>
</feature>
<accession>A0A0G7ZMB6</accession>
<dbReference type="Proteomes" id="UP000242141">
    <property type="component" value="Unassembled WGS sequence"/>
</dbReference>
<evidence type="ECO:0000256" key="6">
    <source>
        <dbReference type="SAM" id="MobiDB-lite"/>
    </source>
</evidence>
<dbReference type="AlphaFoldDB" id="A0A0G7ZMB6"/>
<dbReference type="InterPro" id="IPR011332">
    <property type="entry name" value="Ribosomal_zn-bd"/>
</dbReference>
<comment type="similarity">
    <text evidence="1 5">Belongs to the bacterial ribosomal protein bL32 family.</text>
</comment>
<evidence type="ECO:0000313" key="7">
    <source>
        <dbReference type="EMBL" id="CRX37337.1"/>
    </source>
</evidence>
<dbReference type="NCBIfam" id="TIGR01031">
    <property type="entry name" value="rpmF_bact"/>
    <property type="match status" value="1"/>
</dbReference>